<evidence type="ECO:0000313" key="3">
    <source>
        <dbReference type="EMBL" id="GFY83599.1"/>
    </source>
</evidence>
<keyword evidence="1" id="KW-0649">Protein kinase inhibitor</keyword>
<dbReference type="GO" id="GO:0032875">
    <property type="term" value="P:regulation of DNA endoreduplication"/>
    <property type="evidence" value="ECO:0007669"/>
    <property type="project" value="InterPro"/>
</dbReference>
<comment type="caution">
    <text evidence="3">The sequence shown here is derived from an EMBL/GenBank/DDBJ whole genome shotgun (WGS) entry which is preliminary data.</text>
</comment>
<evidence type="ECO:0000256" key="2">
    <source>
        <dbReference type="ARBA" id="ARBA00023306"/>
    </source>
</evidence>
<dbReference type="PANTHER" id="PTHR33142:SF15">
    <property type="entry name" value="CYCLIN-DEPENDENT PROTEIN KINASE INHIBITOR SMR4"/>
    <property type="match status" value="1"/>
</dbReference>
<dbReference type="EMBL" id="BJWL01000003">
    <property type="protein sequence ID" value="GFY83599.1"/>
    <property type="molecule type" value="Genomic_DNA"/>
</dbReference>
<dbReference type="AlphaFoldDB" id="A0A7J0ECL5"/>
<dbReference type="OrthoDB" id="650965at2759"/>
<accession>A0A7J0ECL5</accession>
<dbReference type="GO" id="GO:0005634">
    <property type="term" value="C:nucleus"/>
    <property type="evidence" value="ECO:0007669"/>
    <property type="project" value="TreeGrafter"/>
</dbReference>
<dbReference type="GO" id="GO:0004860">
    <property type="term" value="F:protein kinase inhibitor activity"/>
    <property type="evidence" value="ECO:0007669"/>
    <property type="project" value="UniProtKB-KW"/>
</dbReference>
<gene>
    <name evidence="3" type="ORF">Acr_03g0003730</name>
</gene>
<protein>
    <submittedName>
        <fullName evidence="3">Uncharacterized protein</fullName>
    </submittedName>
</protein>
<keyword evidence="4" id="KW-1185">Reference proteome</keyword>
<reference evidence="3 4" key="1">
    <citation type="submission" date="2019-07" db="EMBL/GenBank/DDBJ databases">
        <title>De Novo Assembly of kiwifruit Actinidia rufa.</title>
        <authorList>
            <person name="Sugita-Konishi S."/>
            <person name="Sato K."/>
            <person name="Mori E."/>
            <person name="Abe Y."/>
            <person name="Kisaki G."/>
            <person name="Hamano K."/>
            <person name="Suezawa K."/>
            <person name="Otani M."/>
            <person name="Fukuda T."/>
            <person name="Manabe T."/>
            <person name="Gomi K."/>
            <person name="Tabuchi M."/>
            <person name="Akimitsu K."/>
            <person name="Kataoka I."/>
        </authorList>
    </citation>
    <scope>NUCLEOTIDE SEQUENCE [LARGE SCALE GENOMIC DNA]</scope>
    <source>
        <strain evidence="4">cv. Fuchu</strain>
    </source>
</reference>
<proteinExistence type="predicted"/>
<name>A0A7J0ECL5_9ERIC</name>
<dbReference type="PANTHER" id="PTHR33142">
    <property type="entry name" value="CYCLIN-DEPENDENT PROTEIN KINASE INHIBITOR SMR13"/>
    <property type="match status" value="1"/>
</dbReference>
<sequence>MEVSGDCAAVEEGCRTPRRGGFEIPAPVICPPAPRKKVAHVKQRNPPKNGYFQPPDLEALFAIAPGQFS</sequence>
<dbReference type="InterPro" id="IPR040389">
    <property type="entry name" value="SMR"/>
</dbReference>
<organism evidence="3 4">
    <name type="scientific">Actinidia rufa</name>
    <dbReference type="NCBI Taxonomy" id="165716"/>
    <lineage>
        <taxon>Eukaryota</taxon>
        <taxon>Viridiplantae</taxon>
        <taxon>Streptophyta</taxon>
        <taxon>Embryophyta</taxon>
        <taxon>Tracheophyta</taxon>
        <taxon>Spermatophyta</taxon>
        <taxon>Magnoliopsida</taxon>
        <taxon>eudicotyledons</taxon>
        <taxon>Gunneridae</taxon>
        <taxon>Pentapetalae</taxon>
        <taxon>asterids</taxon>
        <taxon>Ericales</taxon>
        <taxon>Actinidiaceae</taxon>
        <taxon>Actinidia</taxon>
    </lineage>
</organism>
<evidence type="ECO:0000313" key="4">
    <source>
        <dbReference type="Proteomes" id="UP000585474"/>
    </source>
</evidence>
<evidence type="ECO:0000256" key="1">
    <source>
        <dbReference type="ARBA" id="ARBA00023013"/>
    </source>
</evidence>
<dbReference type="Proteomes" id="UP000585474">
    <property type="component" value="Unassembled WGS sequence"/>
</dbReference>
<keyword evidence="2" id="KW-0131">Cell cycle</keyword>